<dbReference type="InterPro" id="IPR003736">
    <property type="entry name" value="PAAI_dom"/>
</dbReference>
<protein>
    <submittedName>
        <fullName evidence="3">PaaI family thioesterase</fullName>
    </submittedName>
</protein>
<organism evidence="3 4">
    <name type="scientific">Diplocloster agilis</name>
    <dbReference type="NCBI Taxonomy" id="2850323"/>
    <lineage>
        <taxon>Bacteria</taxon>
        <taxon>Bacillati</taxon>
        <taxon>Bacillota</taxon>
        <taxon>Clostridia</taxon>
        <taxon>Lachnospirales</taxon>
        <taxon>Lachnospiraceae</taxon>
        <taxon>Diplocloster</taxon>
    </lineage>
</organism>
<reference evidence="3" key="1">
    <citation type="submission" date="2021-06" db="EMBL/GenBank/DDBJ databases">
        <title>Description of novel taxa of the family Lachnospiraceae.</title>
        <authorList>
            <person name="Chaplin A.V."/>
            <person name="Sokolova S.R."/>
            <person name="Pikina A.P."/>
            <person name="Korzhanova M."/>
            <person name="Belova V."/>
            <person name="Korostin D."/>
            <person name="Efimov B.A."/>
        </authorList>
    </citation>
    <scope>NUCLEOTIDE SEQUENCE</scope>
    <source>
        <strain evidence="3">ASD5720</strain>
    </source>
</reference>
<gene>
    <name evidence="3" type="ORF">KTH89_14445</name>
</gene>
<dbReference type="PANTHER" id="PTHR42856:SF1">
    <property type="entry name" value="ACYL-COENZYME A THIOESTERASE PAAI"/>
    <property type="match status" value="1"/>
</dbReference>
<evidence type="ECO:0000313" key="3">
    <source>
        <dbReference type="EMBL" id="MBU9737743.1"/>
    </source>
</evidence>
<evidence type="ECO:0000256" key="1">
    <source>
        <dbReference type="ARBA" id="ARBA00022801"/>
    </source>
</evidence>
<dbReference type="CDD" id="cd03443">
    <property type="entry name" value="PaaI_thioesterase"/>
    <property type="match status" value="1"/>
</dbReference>
<evidence type="ECO:0000259" key="2">
    <source>
        <dbReference type="Pfam" id="PF03061"/>
    </source>
</evidence>
<proteinExistence type="predicted"/>
<keyword evidence="4" id="KW-1185">Reference proteome</keyword>
<dbReference type="AlphaFoldDB" id="A0A949K7B0"/>
<accession>A0A949K7B0</accession>
<feature type="domain" description="Thioesterase" evidence="2">
    <location>
        <begin position="47"/>
        <end position="120"/>
    </location>
</feature>
<dbReference type="SUPFAM" id="SSF54637">
    <property type="entry name" value="Thioesterase/thiol ester dehydrase-isomerase"/>
    <property type="match status" value="1"/>
</dbReference>
<dbReference type="InterPro" id="IPR052723">
    <property type="entry name" value="Acyl-CoA_thioesterase_PaaI"/>
</dbReference>
<dbReference type="PANTHER" id="PTHR42856">
    <property type="entry name" value="ACYL-COENZYME A THIOESTERASE PAAI"/>
    <property type="match status" value="1"/>
</dbReference>
<dbReference type="RefSeq" id="WP_238722172.1">
    <property type="nucleotide sequence ID" value="NZ_JAHQCW010000024.1"/>
</dbReference>
<dbReference type="EMBL" id="JAHQCW010000024">
    <property type="protein sequence ID" value="MBU9737743.1"/>
    <property type="molecule type" value="Genomic_DNA"/>
</dbReference>
<dbReference type="InterPro" id="IPR006683">
    <property type="entry name" value="Thioestr_dom"/>
</dbReference>
<dbReference type="Proteomes" id="UP000712157">
    <property type="component" value="Unassembled WGS sequence"/>
</dbReference>
<evidence type="ECO:0000313" key="4">
    <source>
        <dbReference type="Proteomes" id="UP000712157"/>
    </source>
</evidence>
<dbReference type="GO" id="GO:0016289">
    <property type="term" value="F:acyl-CoA hydrolase activity"/>
    <property type="evidence" value="ECO:0007669"/>
    <property type="project" value="UniProtKB-ARBA"/>
</dbReference>
<dbReference type="NCBIfam" id="TIGR00369">
    <property type="entry name" value="unchar_dom_1"/>
    <property type="match status" value="1"/>
</dbReference>
<sequence length="134" mass="15055">MEFEKLYELRKDPTEFAIQMGFRTVEIRKGYARGELEITEQHRNSLGTVHGGCIFAIADTNGATAAMTCGHYCTTVNGDIHFLRPARNTKKLIVEAREAKAGKTISVYDIEVSDDEGRLIAKGLFSYYTLEQMI</sequence>
<dbReference type="Gene3D" id="3.10.129.10">
    <property type="entry name" value="Hotdog Thioesterase"/>
    <property type="match status" value="1"/>
</dbReference>
<dbReference type="InterPro" id="IPR029069">
    <property type="entry name" value="HotDog_dom_sf"/>
</dbReference>
<dbReference type="Pfam" id="PF03061">
    <property type="entry name" value="4HBT"/>
    <property type="match status" value="1"/>
</dbReference>
<keyword evidence="1" id="KW-0378">Hydrolase</keyword>
<comment type="caution">
    <text evidence="3">The sequence shown here is derived from an EMBL/GenBank/DDBJ whole genome shotgun (WGS) entry which is preliminary data.</text>
</comment>
<name>A0A949K7B0_9FIRM</name>